<dbReference type="KEGG" id="sde:Sde_2409"/>
<evidence type="ECO:0000256" key="2">
    <source>
        <dbReference type="ARBA" id="ARBA00023125"/>
    </source>
</evidence>
<dbReference type="Gene3D" id="1.10.10.60">
    <property type="entry name" value="Homeodomain-like"/>
    <property type="match status" value="1"/>
</dbReference>
<dbReference type="InterPro" id="IPR020449">
    <property type="entry name" value="Tscrpt_reg_AraC-type_HTH"/>
</dbReference>
<dbReference type="PANTHER" id="PTHR46796:SF13">
    <property type="entry name" value="HTH-TYPE TRANSCRIPTIONAL ACTIVATOR RHAS"/>
    <property type="match status" value="1"/>
</dbReference>
<dbReference type="STRING" id="203122.Sde_2409"/>
<dbReference type="OrthoDB" id="9809338at2"/>
<accession>Q21I10</accession>
<dbReference type="GO" id="GO:0003700">
    <property type="term" value="F:DNA-binding transcription factor activity"/>
    <property type="evidence" value="ECO:0007669"/>
    <property type="project" value="InterPro"/>
</dbReference>
<keyword evidence="1" id="KW-0805">Transcription regulation</keyword>
<dbReference type="PRINTS" id="PR00032">
    <property type="entry name" value="HTHARAC"/>
</dbReference>
<sequence>MPNHIHHTINSNINNNMLNNSSVTAPAKGLIQPALSTQHFQLYHHPPSPALTQWIAYFWEVRWDLANQPAYTQQNLPHPAQHLIVNPFLNSGIMGVHTRRFEYKLHGKGQVLGCRFNFGALAHLLSVKPKLLNDVYSPVERILPLTQSALDERVREDNLSQAIQDIEQAVLAVAQPLSSDALLAGKLVEAIEANRAIVQVEQLAEQFSISVRKLQRLFADYIGVSAKWTICRYRLFEVLAELDKQPQEQLVHLANRMGYYDQAHFNRVFKTMVGVTPSEYASGIT</sequence>
<evidence type="ECO:0000313" key="6">
    <source>
        <dbReference type="Proteomes" id="UP000001947"/>
    </source>
</evidence>
<protein>
    <submittedName>
        <fullName evidence="5">Transcriptional regulator, AraC family</fullName>
    </submittedName>
</protein>
<proteinExistence type="predicted"/>
<dbReference type="EMBL" id="CP000282">
    <property type="protein sequence ID" value="ABD81669.1"/>
    <property type="molecule type" value="Genomic_DNA"/>
</dbReference>
<dbReference type="InterPro" id="IPR018060">
    <property type="entry name" value="HTH_AraC"/>
</dbReference>
<gene>
    <name evidence="5" type="ordered locus">Sde_2409</name>
</gene>
<dbReference type="Pfam" id="PF12833">
    <property type="entry name" value="HTH_18"/>
    <property type="match status" value="1"/>
</dbReference>
<keyword evidence="2" id="KW-0238">DNA-binding</keyword>
<dbReference type="AlphaFoldDB" id="Q21I10"/>
<evidence type="ECO:0000313" key="5">
    <source>
        <dbReference type="EMBL" id="ABD81669.1"/>
    </source>
</evidence>
<dbReference type="Pfam" id="PF20240">
    <property type="entry name" value="DUF6597"/>
    <property type="match status" value="1"/>
</dbReference>
<dbReference type="InterPro" id="IPR009057">
    <property type="entry name" value="Homeodomain-like_sf"/>
</dbReference>
<dbReference type="SMART" id="SM00342">
    <property type="entry name" value="HTH_ARAC"/>
    <property type="match status" value="1"/>
</dbReference>
<dbReference type="HOGENOM" id="CLU_066193_5_0_6"/>
<dbReference type="GeneID" id="98615671"/>
<keyword evidence="3" id="KW-0804">Transcription</keyword>
<dbReference type="SUPFAM" id="SSF46689">
    <property type="entry name" value="Homeodomain-like"/>
    <property type="match status" value="1"/>
</dbReference>
<dbReference type="PROSITE" id="PS01124">
    <property type="entry name" value="HTH_ARAC_FAMILY_2"/>
    <property type="match status" value="1"/>
</dbReference>
<keyword evidence="6" id="KW-1185">Reference proteome</keyword>
<dbReference type="PANTHER" id="PTHR46796">
    <property type="entry name" value="HTH-TYPE TRANSCRIPTIONAL ACTIVATOR RHAS-RELATED"/>
    <property type="match status" value="1"/>
</dbReference>
<dbReference type="GO" id="GO:0043565">
    <property type="term" value="F:sequence-specific DNA binding"/>
    <property type="evidence" value="ECO:0007669"/>
    <property type="project" value="InterPro"/>
</dbReference>
<dbReference type="Proteomes" id="UP000001947">
    <property type="component" value="Chromosome"/>
</dbReference>
<evidence type="ECO:0000256" key="3">
    <source>
        <dbReference type="ARBA" id="ARBA00023163"/>
    </source>
</evidence>
<reference evidence="5 6" key="1">
    <citation type="journal article" date="2008" name="PLoS Genet.">
        <title>Complete genome sequence of the complex carbohydrate-degrading marine bacterium, Saccharophagus degradans strain 2-40 T.</title>
        <authorList>
            <person name="Weiner R.M."/>
            <person name="Taylor L.E.II."/>
            <person name="Henrissat B."/>
            <person name="Hauser L."/>
            <person name="Land M."/>
            <person name="Coutinho P.M."/>
            <person name="Rancurel C."/>
            <person name="Saunders E.H."/>
            <person name="Longmire A.G."/>
            <person name="Zhang H."/>
            <person name="Bayer E.A."/>
            <person name="Gilbert H.J."/>
            <person name="Larimer F."/>
            <person name="Zhulin I.B."/>
            <person name="Ekborg N.A."/>
            <person name="Lamed R."/>
            <person name="Richardson P.M."/>
            <person name="Borovok I."/>
            <person name="Hutcheson S."/>
        </authorList>
    </citation>
    <scope>NUCLEOTIDE SEQUENCE [LARGE SCALE GENOMIC DNA]</scope>
    <source>
        <strain evidence="6">2-40 / ATCC 43961 / DSM 17024</strain>
    </source>
</reference>
<dbReference type="InterPro" id="IPR050204">
    <property type="entry name" value="AraC_XylS_family_regulators"/>
</dbReference>
<dbReference type="InterPro" id="IPR046532">
    <property type="entry name" value="DUF6597"/>
</dbReference>
<evidence type="ECO:0000256" key="1">
    <source>
        <dbReference type="ARBA" id="ARBA00023015"/>
    </source>
</evidence>
<name>Q21I10_SACD2</name>
<feature type="domain" description="HTH araC/xylS-type" evidence="4">
    <location>
        <begin position="185"/>
        <end position="283"/>
    </location>
</feature>
<dbReference type="eggNOG" id="COG2207">
    <property type="taxonomic scope" value="Bacteria"/>
</dbReference>
<evidence type="ECO:0000259" key="4">
    <source>
        <dbReference type="PROSITE" id="PS01124"/>
    </source>
</evidence>
<organism evidence="5 6">
    <name type="scientific">Saccharophagus degradans (strain 2-40 / ATCC 43961 / DSM 17024)</name>
    <dbReference type="NCBI Taxonomy" id="203122"/>
    <lineage>
        <taxon>Bacteria</taxon>
        <taxon>Pseudomonadati</taxon>
        <taxon>Pseudomonadota</taxon>
        <taxon>Gammaproteobacteria</taxon>
        <taxon>Cellvibrionales</taxon>
        <taxon>Cellvibrionaceae</taxon>
        <taxon>Saccharophagus</taxon>
    </lineage>
</organism>
<dbReference type="RefSeq" id="WP_011468886.1">
    <property type="nucleotide sequence ID" value="NC_007912.1"/>
</dbReference>